<dbReference type="Proteomes" id="UP001159427">
    <property type="component" value="Unassembled WGS sequence"/>
</dbReference>
<proteinExistence type="predicted"/>
<dbReference type="EMBL" id="CALNXI010001696">
    <property type="protein sequence ID" value="CAH3175195.1"/>
    <property type="molecule type" value="Genomic_DNA"/>
</dbReference>
<comment type="caution">
    <text evidence="2">The sequence shown here is derived from an EMBL/GenBank/DDBJ whole genome shotgun (WGS) entry which is preliminary data.</text>
</comment>
<name>A0ABN8R882_9CNID</name>
<feature type="region of interest" description="Disordered" evidence="1">
    <location>
        <begin position="276"/>
        <end position="311"/>
    </location>
</feature>
<protein>
    <submittedName>
        <fullName evidence="2">Uncharacterized protein</fullName>
    </submittedName>
</protein>
<accession>A0ABN8R882</accession>
<reference evidence="2 3" key="1">
    <citation type="submission" date="2022-05" db="EMBL/GenBank/DDBJ databases">
        <authorList>
            <consortium name="Genoscope - CEA"/>
            <person name="William W."/>
        </authorList>
    </citation>
    <scope>NUCLEOTIDE SEQUENCE [LARGE SCALE GENOMIC DNA]</scope>
</reference>
<evidence type="ECO:0000313" key="3">
    <source>
        <dbReference type="Proteomes" id="UP001159427"/>
    </source>
</evidence>
<evidence type="ECO:0000313" key="2">
    <source>
        <dbReference type="EMBL" id="CAH3175195.1"/>
    </source>
</evidence>
<organism evidence="2 3">
    <name type="scientific">Porites evermanni</name>
    <dbReference type="NCBI Taxonomy" id="104178"/>
    <lineage>
        <taxon>Eukaryota</taxon>
        <taxon>Metazoa</taxon>
        <taxon>Cnidaria</taxon>
        <taxon>Anthozoa</taxon>
        <taxon>Hexacorallia</taxon>
        <taxon>Scleractinia</taxon>
        <taxon>Fungiina</taxon>
        <taxon>Poritidae</taxon>
        <taxon>Porites</taxon>
    </lineage>
</organism>
<sequence length="477" mass="53548">MDWKLFPSTQASVYYQENSQQIRISMERLCDNLDALLRRDKRDCLSKQLHGLLNSAGKHEVRLKAGIQRTPTSEKLKDGSDLERAGKCSSVKEEYSEKLSRKYLNTEATRELADSKASCSREGKYKSGINKTFYAKEPRPISTKFLSGKCKKRGQIQMNLEIDKSEIEVLPSNGWWLEQRSSDSETESDLDIDCSASLNLNTNSNDFGSSTSICSSIKNGRRSLVVSKNGHSGAEYQGRKDSFSSQLSEDYKMLTSEQGGEKDCCNFFELTSGTGDEEESFSAVPSPPSTSPVVDDKGSEFRSNSGPSSLSLSQSLYNAHDKEIFDDNLSLEYRELLQHHPNTTSRITYTTLKTSYGYNYAFQGIGRIIEEYNRSRGILETRNKTHCALPKVNNKKTTTDHLGNAHKRRPHTATLPVILKLTNRNKSGVSGKLTENKDTDERVLPTTLNKSAEASYSIMTPYMANIVWSVMEDEKVQ</sequence>
<evidence type="ECO:0000256" key="1">
    <source>
        <dbReference type="SAM" id="MobiDB-lite"/>
    </source>
</evidence>
<gene>
    <name evidence="2" type="ORF">PEVE_00009942</name>
</gene>
<keyword evidence="3" id="KW-1185">Reference proteome</keyword>